<keyword evidence="1" id="KW-0472">Membrane</keyword>
<evidence type="ECO:0000313" key="2">
    <source>
        <dbReference type="EMBL" id="TMI81179.1"/>
    </source>
</evidence>
<feature type="transmembrane region" description="Helical" evidence="1">
    <location>
        <begin position="21"/>
        <end position="44"/>
    </location>
</feature>
<reference evidence="2 3" key="1">
    <citation type="journal article" date="2019" name="Nat. Microbiol.">
        <title>Mediterranean grassland soil C-N compound turnover is dependent on rainfall and depth, and is mediated by genomically divergent microorganisms.</title>
        <authorList>
            <person name="Diamond S."/>
            <person name="Andeer P.F."/>
            <person name="Li Z."/>
            <person name="Crits-Christoph A."/>
            <person name="Burstein D."/>
            <person name="Anantharaman K."/>
            <person name="Lane K.R."/>
            <person name="Thomas B.C."/>
            <person name="Pan C."/>
            <person name="Northen T.R."/>
            <person name="Banfield J.F."/>
        </authorList>
    </citation>
    <scope>NUCLEOTIDE SEQUENCE [LARGE SCALE GENOMIC DNA]</scope>
    <source>
        <strain evidence="2">NP_6</strain>
    </source>
</reference>
<comment type="caution">
    <text evidence="2">The sequence shown here is derived from an EMBL/GenBank/DDBJ whole genome shotgun (WGS) entry which is preliminary data.</text>
</comment>
<organism evidence="2 3">
    <name type="scientific">Candidatus Segetimicrobium genomatis</name>
    <dbReference type="NCBI Taxonomy" id="2569760"/>
    <lineage>
        <taxon>Bacteria</taxon>
        <taxon>Bacillati</taxon>
        <taxon>Candidatus Sysuimicrobiota</taxon>
        <taxon>Candidatus Sysuimicrobiia</taxon>
        <taxon>Candidatus Sysuimicrobiales</taxon>
        <taxon>Candidatus Segetimicrobiaceae</taxon>
        <taxon>Candidatus Segetimicrobium</taxon>
    </lineage>
</organism>
<evidence type="ECO:0000313" key="3">
    <source>
        <dbReference type="Proteomes" id="UP000318093"/>
    </source>
</evidence>
<dbReference type="AlphaFoldDB" id="A0A537JCA2"/>
<name>A0A537JCA2_9BACT</name>
<protein>
    <recommendedName>
        <fullName evidence="4">Prepilin-type N-terminal cleavage/methylation domain-containing protein</fullName>
    </recommendedName>
</protein>
<proteinExistence type="predicted"/>
<evidence type="ECO:0000256" key="1">
    <source>
        <dbReference type="SAM" id="Phobius"/>
    </source>
</evidence>
<evidence type="ECO:0008006" key="4">
    <source>
        <dbReference type="Google" id="ProtNLM"/>
    </source>
</evidence>
<keyword evidence="1" id="KW-1133">Transmembrane helix</keyword>
<dbReference type="Proteomes" id="UP000318093">
    <property type="component" value="Unassembled WGS sequence"/>
</dbReference>
<sequence>MRRDRARERTQGGFSMIEVQVAILILTVISLASWGTITSTLALMGSKPQWSSQKTARLWTIASSWTQSELEYAKQLGFGVACASPPCTAWVRTPTPGTVEVSTDNCATWSSSNPPFSEGPVLPGDFPWGRIVITTDPNTPTDSYTGASYLQVIEIDIFQAQPACDSPTPYLTAYTSVGIR</sequence>
<keyword evidence="1" id="KW-0812">Transmembrane</keyword>
<accession>A0A537JCA2</accession>
<gene>
    <name evidence="2" type="ORF">E6H03_07305</name>
</gene>
<dbReference type="EMBL" id="VBAN01000219">
    <property type="protein sequence ID" value="TMI81179.1"/>
    <property type="molecule type" value="Genomic_DNA"/>
</dbReference>